<proteinExistence type="predicted"/>
<accession>A0A1D2V8Q0</accession>
<dbReference type="RefSeq" id="XP_020044363.1">
    <property type="nucleotide sequence ID" value="XM_020189009.1"/>
</dbReference>
<dbReference type="AlphaFoldDB" id="A0A1D2V8Q0"/>
<sequence>MLKTFTPSPQAVFRIHRILRPLSCSSKTCFGLAILNASCQKSCFSNQPKHTALCLSKVGSRKKSTYDLASSTPAARNLFPEQMKVLFIKRLEKTLIGLDTLIARKSLDTSVPLKKTLETFNGAVLNNYPLGPLLFLLQTSYFSKNPHSGLMIQELYNDLLLNDLEKNFANKEFLKKTHFDLLSIYLSIGFNDSACLFFYISSKLLLKRNFKRIEYFLVNFVKFNSTADLPSLQSLIHALLTHTNLQIPKYDPNDKSSEKKNVLNLINFIFSLDDSNLKMKILVNFLINLSIIEHKMEIGSGLAFLFLDSIGKEFILNLTIKKLIDSLLIYNPIYQEIQIDLILKLLEAFDIEYSNLIQLLLFEKVFNSEFNSSSTSPSEKIHFQNSPIMIPFMSNNLFLFSFAKSKKNLSSDPNNLKFINMKNILLSYSNKLIQTNIGLNNISAVISIFKMIQDDFFLKKYHEESDINLLQSVVRYLDKNKYHSFSKIIVKSIPLRLYQNTKVVLLVLNHAASLADVELFKKMMDFLSKSGISPESHRLVLFYIIQLYIKTNNQLGVTKAFKTIINQFTNLNRNEFNLLVEFLLKSGEVNKAIELCNKYKPSMTLSGFNRILHYLIKNKKVIQFESFIHKQFQKIIDDTFYKDGKSVIEFLDYISITYLGFLIKNYKLKYIKQIFINSERLKQKVVVDDTLIPEYYLYSSPVFSKAKETSHSEENDNIFFDSFYPKAYINSFETGSDNFMKLKFNPSEDELSKISIYLTDKSRIIALRSIATNAIENDDVSTLEWVLHERLRFDGSTKEKVFGSYERRLSVLKRNKKRALKEIKS</sequence>
<keyword evidence="2" id="KW-1185">Reference proteome</keyword>
<evidence type="ECO:0000313" key="1">
    <source>
        <dbReference type="EMBL" id="ODV58056.1"/>
    </source>
</evidence>
<dbReference type="InParanoid" id="A0A1D2V8Q0"/>
<name>A0A1D2V8Q0_9ASCO</name>
<protein>
    <submittedName>
        <fullName evidence="1">Uncharacterized protein</fullName>
    </submittedName>
</protein>
<organism evidence="1 2">
    <name type="scientific">Ascoidea rubescens DSM 1968</name>
    <dbReference type="NCBI Taxonomy" id="1344418"/>
    <lineage>
        <taxon>Eukaryota</taxon>
        <taxon>Fungi</taxon>
        <taxon>Dikarya</taxon>
        <taxon>Ascomycota</taxon>
        <taxon>Saccharomycotina</taxon>
        <taxon>Saccharomycetes</taxon>
        <taxon>Ascoideaceae</taxon>
        <taxon>Ascoidea</taxon>
    </lineage>
</organism>
<gene>
    <name evidence="1" type="ORF">ASCRUDRAFT_129383</name>
</gene>
<dbReference type="EMBL" id="KV454495">
    <property type="protein sequence ID" value="ODV58056.1"/>
    <property type="molecule type" value="Genomic_DNA"/>
</dbReference>
<evidence type="ECO:0000313" key="2">
    <source>
        <dbReference type="Proteomes" id="UP000095038"/>
    </source>
</evidence>
<dbReference type="GeneID" id="30962645"/>
<reference evidence="2" key="1">
    <citation type="submission" date="2016-05" db="EMBL/GenBank/DDBJ databases">
        <title>Comparative genomics of biotechnologically important yeasts.</title>
        <authorList>
            <consortium name="DOE Joint Genome Institute"/>
            <person name="Riley R."/>
            <person name="Haridas S."/>
            <person name="Wolfe K.H."/>
            <person name="Lopes M.R."/>
            <person name="Hittinger C.T."/>
            <person name="Goker M."/>
            <person name="Salamov A."/>
            <person name="Wisecaver J."/>
            <person name="Long T.M."/>
            <person name="Aerts A.L."/>
            <person name="Barry K."/>
            <person name="Choi C."/>
            <person name="Clum A."/>
            <person name="Coughlan A.Y."/>
            <person name="Deshpande S."/>
            <person name="Douglass A.P."/>
            <person name="Hanson S.J."/>
            <person name="Klenk H.-P."/>
            <person name="Labutti K."/>
            <person name="Lapidus A."/>
            <person name="Lindquist E."/>
            <person name="Lipzen A."/>
            <person name="Meier-Kolthoff J.P."/>
            <person name="Ohm R.A."/>
            <person name="Otillar R.P."/>
            <person name="Pangilinan J."/>
            <person name="Peng Y."/>
            <person name="Rokas A."/>
            <person name="Rosa C.A."/>
            <person name="Scheuner C."/>
            <person name="Sibirny A.A."/>
            <person name="Slot J.C."/>
            <person name="Stielow J.B."/>
            <person name="Sun H."/>
            <person name="Kurtzman C.P."/>
            <person name="Blackwell M."/>
            <person name="Grigoriev I.V."/>
            <person name="Jeffries T.W."/>
        </authorList>
    </citation>
    <scope>NUCLEOTIDE SEQUENCE [LARGE SCALE GENOMIC DNA]</scope>
    <source>
        <strain evidence="2">DSM 1968</strain>
    </source>
</reference>
<dbReference type="Proteomes" id="UP000095038">
    <property type="component" value="Unassembled WGS sequence"/>
</dbReference>